<evidence type="ECO:0000313" key="14">
    <source>
        <dbReference type="EMBL" id="ALC42309.1"/>
    </source>
</evidence>
<dbReference type="STRING" id="30019.A0A0M3QVF1"/>
<evidence type="ECO:0000256" key="1">
    <source>
        <dbReference type="ARBA" id="ARBA00004477"/>
    </source>
</evidence>
<dbReference type="PANTHER" id="PTHR12886">
    <property type="entry name" value="PIG-M MANNOSYLTRANSFERASE"/>
    <property type="match status" value="1"/>
</dbReference>
<feature type="transmembrane region" description="Helical" evidence="13">
    <location>
        <begin position="417"/>
        <end position="437"/>
    </location>
</feature>
<evidence type="ECO:0000256" key="9">
    <source>
        <dbReference type="ARBA" id="ARBA00022989"/>
    </source>
</evidence>
<reference evidence="14 15" key="1">
    <citation type="submission" date="2015-08" db="EMBL/GenBank/DDBJ databases">
        <title>Ancestral chromatin configuration constrains chromatin evolution on differentiating sex chromosomes in Drosophila.</title>
        <authorList>
            <person name="Zhou Q."/>
            <person name="Bachtrog D."/>
        </authorList>
    </citation>
    <scope>NUCLEOTIDE SEQUENCE [LARGE SCALE GENOMIC DNA]</scope>
    <source>
        <tissue evidence="14">Whole larvae</tissue>
    </source>
</reference>
<keyword evidence="5 13" id="KW-0328">Glycosyltransferase</keyword>
<dbReference type="GO" id="GO:0051751">
    <property type="term" value="F:alpha-1,4-mannosyltransferase activity"/>
    <property type="evidence" value="ECO:0007669"/>
    <property type="project" value="InterPro"/>
</dbReference>
<keyword evidence="10 13" id="KW-0472">Membrane</keyword>
<keyword evidence="8 13" id="KW-0256">Endoplasmic reticulum</keyword>
<keyword evidence="7 13" id="KW-0812">Transmembrane</keyword>
<evidence type="ECO:0000256" key="13">
    <source>
        <dbReference type="RuleBase" id="RU365064"/>
    </source>
</evidence>
<dbReference type="Pfam" id="PF05007">
    <property type="entry name" value="Mannosyl_trans"/>
    <property type="match status" value="1"/>
</dbReference>
<dbReference type="Proteomes" id="UP000494163">
    <property type="component" value="Chromosome 2R"/>
</dbReference>
<evidence type="ECO:0000256" key="12">
    <source>
        <dbReference type="ARBA" id="ARBA00093608"/>
    </source>
</evidence>
<evidence type="ECO:0000256" key="8">
    <source>
        <dbReference type="ARBA" id="ARBA00022824"/>
    </source>
</evidence>
<dbReference type="GO" id="GO:0004376">
    <property type="term" value="F:GPI mannosyltransferase activity"/>
    <property type="evidence" value="ECO:0007669"/>
    <property type="project" value="InterPro"/>
</dbReference>
<dbReference type="EC" id="2.4.1.-" evidence="13"/>
<name>A0A0M3QVF1_DROBS</name>
<feature type="transmembrane region" description="Helical" evidence="13">
    <location>
        <begin position="258"/>
        <end position="276"/>
    </location>
</feature>
<protein>
    <recommendedName>
        <fullName evidence="12 13">GPI alpha-1,4-mannosyltransferase I, catalytic subunit</fullName>
        <ecNumber evidence="13">2.4.1.-</ecNumber>
    </recommendedName>
    <alternativeName>
        <fullName evidence="13">GPI mannosyltransferase I</fullName>
    </alternativeName>
</protein>
<feature type="non-terminal residue" evidence="14">
    <location>
        <position position="1"/>
    </location>
</feature>
<keyword evidence="6 13" id="KW-0808">Transferase</keyword>
<evidence type="ECO:0000256" key="6">
    <source>
        <dbReference type="ARBA" id="ARBA00022679"/>
    </source>
</evidence>
<dbReference type="PANTHER" id="PTHR12886:SF0">
    <property type="entry name" value="GPI MANNOSYLTRANSFERASE 1"/>
    <property type="match status" value="1"/>
</dbReference>
<dbReference type="UniPathway" id="UPA00196"/>
<evidence type="ECO:0000256" key="11">
    <source>
        <dbReference type="ARBA" id="ARBA00093408"/>
    </source>
</evidence>
<dbReference type="OMA" id="MLWFIGQ"/>
<comment type="subcellular location">
    <subcellularLocation>
        <location evidence="1 13">Endoplasmic reticulum membrane</location>
        <topology evidence="1 13">Multi-pass membrane protein</topology>
    </subcellularLocation>
</comment>
<feature type="transmembrane region" description="Helical" evidence="13">
    <location>
        <begin position="392"/>
        <end position="411"/>
    </location>
</feature>
<gene>
    <name evidence="14" type="ORF">Dbus_chr2Rg1888</name>
</gene>
<feature type="transmembrane region" description="Helical" evidence="13">
    <location>
        <begin position="317"/>
        <end position="338"/>
    </location>
</feature>
<dbReference type="GO" id="GO:0005789">
    <property type="term" value="C:endoplasmic reticulum membrane"/>
    <property type="evidence" value="ECO:0007669"/>
    <property type="project" value="UniProtKB-SubCell"/>
</dbReference>
<comment type="similarity">
    <text evidence="3 13">Belongs to the PIGM family.</text>
</comment>
<sequence length="457" mass="53183">YKHSLTSAPNMKRMYSRLQQISFRTHLLISALLRLLLICYAQFHDAKSEVPYTDIDYKVVTDGARQVLAGGTPFARHTYRYSPILAYIQIPNVVLHAAYGKLIYAAFDLLLAVLIHALVRQQLQLQFGHAVQYLLSKQHKLCLETQTEKQRIETLACWAACCWLYNPLTAVISTRGSGDSFSSFFVVLSIYLLLKAEQEATQPCWIVFGAGLAHGFVIHLRLYPLLFSLAYYLCLSTKLAKNPRELLLRFILPNKQQLCLVLGTLLSLTIFTWSFYSLYGWQYIYEAYIYHFVRKDVRHNFSLHFLLQYLSSEQSTLVMKLLILAPQFLLIFYLSLSFGQFRQTLPFCVFSLAFVIVTYNSVVTSQYFVWYLALLPLCLCNFERLSLKRCLCYVLLWLIGQGLWLLPAYLLEFKTWHTFYWIGLQSAVFFIINSYILKQLVYNYGFKSFKVRTSKKI</sequence>
<evidence type="ECO:0000256" key="3">
    <source>
        <dbReference type="ARBA" id="ARBA00011071"/>
    </source>
</evidence>
<feature type="transmembrane region" description="Helical" evidence="13">
    <location>
        <begin position="102"/>
        <end position="119"/>
    </location>
</feature>
<dbReference type="OrthoDB" id="3821113at2759"/>
<feature type="transmembrane region" description="Helical" evidence="13">
    <location>
        <begin position="368"/>
        <end position="385"/>
    </location>
</feature>
<keyword evidence="4 13" id="KW-0337">GPI-anchor biosynthesis</keyword>
<dbReference type="GO" id="GO:1990529">
    <property type="term" value="C:glycosylphosphatidylinositol-mannosyltransferase I complex"/>
    <property type="evidence" value="ECO:0007669"/>
    <property type="project" value="TreeGrafter"/>
</dbReference>
<feature type="transmembrane region" description="Helical" evidence="13">
    <location>
        <begin position="21"/>
        <end position="43"/>
    </location>
</feature>
<evidence type="ECO:0000256" key="2">
    <source>
        <dbReference type="ARBA" id="ARBA00004687"/>
    </source>
</evidence>
<keyword evidence="9 13" id="KW-1133">Transmembrane helix</keyword>
<dbReference type="InterPro" id="IPR007704">
    <property type="entry name" value="PIG-M"/>
</dbReference>
<evidence type="ECO:0000256" key="4">
    <source>
        <dbReference type="ARBA" id="ARBA00022502"/>
    </source>
</evidence>
<evidence type="ECO:0000256" key="10">
    <source>
        <dbReference type="ARBA" id="ARBA00023136"/>
    </source>
</evidence>
<evidence type="ECO:0000256" key="5">
    <source>
        <dbReference type="ARBA" id="ARBA00022676"/>
    </source>
</evidence>
<comment type="pathway">
    <text evidence="2 13">Glycolipid biosynthesis; glycosylphosphatidylinositol-anchor biosynthesis.</text>
</comment>
<accession>A0A0M3QVF1</accession>
<organism evidence="14 15">
    <name type="scientific">Drosophila busckii</name>
    <name type="common">Fruit fly</name>
    <dbReference type="NCBI Taxonomy" id="30019"/>
    <lineage>
        <taxon>Eukaryota</taxon>
        <taxon>Metazoa</taxon>
        <taxon>Ecdysozoa</taxon>
        <taxon>Arthropoda</taxon>
        <taxon>Hexapoda</taxon>
        <taxon>Insecta</taxon>
        <taxon>Pterygota</taxon>
        <taxon>Neoptera</taxon>
        <taxon>Endopterygota</taxon>
        <taxon>Diptera</taxon>
        <taxon>Brachycera</taxon>
        <taxon>Muscomorpha</taxon>
        <taxon>Ephydroidea</taxon>
        <taxon>Drosophilidae</taxon>
        <taxon>Drosophila</taxon>
    </lineage>
</organism>
<dbReference type="EMBL" id="CP012524">
    <property type="protein sequence ID" value="ALC42309.1"/>
    <property type="molecule type" value="Genomic_DNA"/>
</dbReference>
<feature type="non-terminal residue" evidence="14">
    <location>
        <position position="457"/>
    </location>
</feature>
<feature type="transmembrane region" description="Helical" evidence="13">
    <location>
        <begin position="345"/>
        <end position="362"/>
    </location>
</feature>
<dbReference type="AlphaFoldDB" id="A0A0M3QVF1"/>
<proteinExistence type="inferred from homology"/>
<evidence type="ECO:0000313" key="15">
    <source>
        <dbReference type="Proteomes" id="UP000494163"/>
    </source>
</evidence>
<evidence type="ECO:0000256" key="7">
    <source>
        <dbReference type="ARBA" id="ARBA00022692"/>
    </source>
</evidence>
<keyword evidence="15" id="KW-1185">Reference proteome</keyword>
<comment type="function">
    <text evidence="11 13">Catalytic subunit of the glycosylphosphatidylinositol-mannosyltransferase I complex which catalyzes the transfer of the first mannose, via an alpha-1,4 bond from a dolichol-phosphate-mannose (Dol-P-Man) to the glucosaminyl acyl phosphatidylinositol (GlcN-(acyl)PI) intermediate to generate alpha-D-Man-(1-&gt;4)-alpha-D-GlcN-(1-&gt;6)-(1-radyl,2-acyl-sn-glycero-3-phospho)-2-acyl-inositol and participates in the sixth step of the glycosylphosphatidylinositol-anchor biosynthesis.</text>
</comment>
<feature type="transmembrane region" description="Helical" evidence="13">
    <location>
        <begin position="206"/>
        <end position="234"/>
    </location>
</feature>
<dbReference type="GO" id="GO:0006506">
    <property type="term" value="P:GPI anchor biosynthetic process"/>
    <property type="evidence" value="ECO:0007669"/>
    <property type="project" value="UniProtKB-UniPathway"/>
</dbReference>